<dbReference type="AlphaFoldDB" id="A0A6G3X3A5"/>
<feature type="non-terminal residue" evidence="2">
    <location>
        <position position="1"/>
    </location>
</feature>
<evidence type="ECO:0000313" key="2">
    <source>
        <dbReference type="EMBL" id="NEE12279.1"/>
    </source>
</evidence>
<dbReference type="InterPro" id="IPR024087">
    <property type="entry name" value="Creatininase-like_sf"/>
</dbReference>
<dbReference type="Gene3D" id="3.40.50.10310">
    <property type="entry name" value="Creatininase"/>
    <property type="match status" value="1"/>
</dbReference>
<dbReference type="EMBL" id="JAAGMN010003936">
    <property type="protein sequence ID" value="NEE12279.1"/>
    <property type="molecule type" value="Genomic_DNA"/>
</dbReference>
<name>A0A6G3X3A5_9ACTN</name>
<reference evidence="2" key="1">
    <citation type="submission" date="2020-01" db="EMBL/GenBank/DDBJ databases">
        <title>Insect and environment-associated Actinomycetes.</title>
        <authorList>
            <person name="Currrie C."/>
            <person name="Chevrette M."/>
            <person name="Carlson C."/>
            <person name="Stubbendieck R."/>
            <person name="Wendt-Pienkowski E."/>
        </authorList>
    </citation>
    <scope>NUCLEOTIDE SEQUENCE</scope>
    <source>
        <strain evidence="2">SID7499</strain>
    </source>
</reference>
<sequence>WWDVVGEEFRDSLAAETGVARTDDHHAAMVESSLVMHVAPDAVRPELAHSGGEDLQAGDTVRRTSYHMFPLPAESATRSGIVYRADRASTEIGERVAIQVTRNMTQAIRLEFGLPAPADESHPPLQEEG</sequence>
<comment type="caution">
    <text evidence="2">The sequence shown here is derived from an EMBL/GenBank/DDBJ whole genome shotgun (WGS) entry which is preliminary data.</text>
</comment>
<accession>A0A6G3X3A5</accession>
<dbReference type="Pfam" id="PF02633">
    <property type="entry name" value="Creatininase"/>
    <property type="match status" value="1"/>
</dbReference>
<gene>
    <name evidence="2" type="ORF">G3M58_38225</name>
</gene>
<comment type="similarity">
    <text evidence="1">Belongs to the creatininase superfamily.</text>
</comment>
<dbReference type="InterPro" id="IPR003785">
    <property type="entry name" value="Creatininase/forma_Hydrolase"/>
</dbReference>
<protein>
    <submittedName>
        <fullName evidence="2">Creatininase family protein</fullName>
    </submittedName>
</protein>
<proteinExistence type="inferred from homology"/>
<organism evidence="2">
    <name type="scientific">Streptomyces sp. SID7499</name>
    <dbReference type="NCBI Taxonomy" id="2706086"/>
    <lineage>
        <taxon>Bacteria</taxon>
        <taxon>Bacillati</taxon>
        <taxon>Actinomycetota</taxon>
        <taxon>Actinomycetes</taxon>
        <taxon>Kitasatosporales</taxon>
        <taxon>Streptomycetaceae</taxon>
        <taxon>Streptomyces</taxon>
    </lineage>
</organism>
<evidence type="ECO:0000256" key="1">
    <source>
        <dbReference type="ARBA" id="ARBA00024029"/>
    </source>
</evidence>
<dbReference type="SUPFAM" id="SSF102215">
    <property type="entry name" value="Creatininase"/>
    <property type="match status" value="1"/>
</dbReference>